<sequence>MTYEKDLRVDGKHDFKIKDWATAPKESVDEGKIKDQIAKDIKQLAKYQDQLYAQKTKGVLIVFQAMDAAGKDSMIKHVMSGVNPEGTSVSSFKQPTSVDLSHDYLWRIHLETPERGNIKIFNRSHYEDVLISRVHPEILTTESIPGIQDPKDVTPAFFEQRYRHITEFEQYLADTGFVVLKFFLHLSKDEQKNRFMRRLEIPEKNWKFSEADVKERQFWPDYQKAYEEAIQHTATEVNPWYVIPADNKWYSRLLVSEIINERLKAMDLAYPTVTDDRKAEFKRILTMLQNEK</sequence>
<evidence type="ECO:0000259" key="3">
    <source>
        <dbReference type="Pfam" id="PF03976"/>
    </source>
</evidence>
<dbReference type="InterPro" id="IPR027417">
    <property type="entry name" value="P-loop_NTPase"/>
</dbReference>
<dbReference type="Pfam" id="PF03976">
    <property type="entry name" value="PPK2"/>
    <property type="match status" value="1"/>
</dbReference>
<dbReference type="InterPro" id="IPR022300">
    <property type="entry name" value="PPK2-rel_1"/>
</dbReference>
<dbReference type="STRING" id="1293598.IV56_GL001221"/>
<dbReference type="PIRSF" id="PIRSF028756">
    <property type="entry name" value="PPK2_prd"/>
    <property type="match status" value="1"/>
</dbReference>
<evidence type="ECO:0000256" key="1">
    <source>
        <dbReference type="ARBA" id="ARBA00022679"/>
    </source>
</evidence>
<dbReference type="GO" id="GO:0008976">
    <property type="term" value="F:polyphosphate kinase activity"/>
    <property type="evidence" value="ECO:0007669"/>
    <property type="project" value="InterPro"/>
</dbReference>
<protein>
    <recommendedName>
        <fullName evidence="3">Polyphosphate kinase-2-related domain-containing protein</fullName>
    </recommendedName>
</protein>
<proteinExistence type="predicted"/>
<dbReference type="RefSeq" id="WP_056993038.1">
    <property type="nucleotide sequence ID" value="NZ_JQCE01000038.1"/>
</dbReference>
<gene>
    <name evidence="4" type="ORF">IV56_GL001221</name>
</gene>
<dbReference type="Gene3D" id="3.40.50.300">
    <property type="entry name" value="P-loop containing nucleotide triphosphate hydrolases"/>
    <property type="match status" value="1"/>
</dbReference>
<evidence type="ECO:0000256" key="2">
    <source>
        <dbReference type="ARBA" id="ARBA00022777"/>
    </source>
</evidence>
<dbReference type="Proteomes" id="UP000050969">
    <property type="component" value="Unassembled WGS sequence"/>
</dbReference>
<keyword evidence="1" id="KW-0808">Transferase</keyword>
<evidence type="ECO:0000313" key="4">
    <source>
        <dbReference type="EMBL" id="KRO16439.1"/>
    </source>
</evidence>
<dbReference type="PANTHER" id="PTHR34383:SF3">
    <property type="entry name" value="POLYPHOSPHATE:AMP PHOSPHOTRANSFERASE"/>
    <property type="match status" value="1"/>
</dbReference>
<evidence type="ECO:0000313" key="5">
    <source>
        <dbReference type="Proteomes" id="UP000050969"/>
    </source>
</evidence>
<dbReference type="GO" id="GO:0006797">
    <property type="term" value="P:polyphosphate metabolic process"/>
    <property type="evidence" value="ECO:0007669"/>
    <property type="project" value="InterPro"/>
</dbReference>
<keyword evidence="2" id="KW-0418">Kinase</keyword>
<comment type="caution">
    <text evidence="4">The sequence shown here is derived from an EMBL/GenBank/DDBJ whole genome shotgun (WGS) entry which is preliminary data.</text>
</comment>
<dbReference type="NCBIfam" id="TIGR03709">
    <property type="entry name" value="PPK2_rel_1"/>
    <property type="match status" value="1"/>
</dbReference>
<dbReference type="EMBL" id="JQCE01000038">
    <property type="protein sequence ID" value="KRO16439.1"/>
    <property type="molecule type" value="Genomic_DNA"/>
</dbReference>
<dbReference type="InterPro" id="IPR016898">
    <property type="entry name" value="Polyphosphate_phosphotransfera"/>
</dbReference>
<feature type="domain" description="Polyphosphate kinase-2-related" evidence="3">
    <location>
        <begin position="31"/>
        <end position="267"/>
    </location>
</feature>
<name>A0A0R2MS89_9LACO</name>
<dbReference type="PATRIC" id="fig|1293598.4.peg.1284"/>
<dbReference type="PANTHER" id="PTHR34383">
    <property type="entry name" value="POLYPHOSPHATE:AMP PHOSPHOTRANSFERASE-RELATED"/>
    <property type="match status" value="1"/>
</dbReference>
<organism evidence="4 5">
    <name type="scientific">Lacticaseibacillus saniviri JCM 17471 = DSM 24301</name>
    <dbReference type="NCBI Taxonomy" id="1293598"/>
    <lineage>
        <taxon>Bacteria</taxon>
        <taxon>Bacillati</taxon>
        <taxon>Bacillota</taxon>
        <taxon>Bacilli</taxon>
        <taxon>Lactobacillales</taxon>
        <taxon>Lactobacillaceae</taxon>
        <taxon>Lacticaseibacillus</taxon>
    </lineage>
</organism>
<accession>A0A0R2MS89</accession>
<reference evidence="4 5" key="1">
    <citation type="journal article" date="2015" name="Genome Announc.">
        <title>Expanding the biotechnology potential of lactobacilli through comparative genomics of 213 strains and associated genera.</title>
        <authorList>
            <person name="Sun Z."/>
            <person name="Harris H.M."/>
            <person name="McCann A."/>
            <person name="Guo C."/>
            <person name="Argimon S."/>
            <person name="Zhang W."/>
            <person name="Yang X."/>
            <person name="Jeffery I.B."/>
            <person name="Cooney J.C."/>
            <person name="Kagawa T.F."/>
            <person name="Liu W."/>
            <person name="Song Y."/>
            <person name="Salvetti E."/>
            <person name="Wrobel A."/>
            <person name="Rasinkangas P."/>
            <person name="Parkhill J."/>
            <person name="Rea M.C."/>
            <person name="O'Sullivan O."/>
            <person name="Ritari J."/>
            <person name="Douillard F.P."/>
            <person name="Paul Ross R."/>
            <person name="Yang R."/>
            <person name="Briner A.E."/>
            <person name="Felis G.E."/>
            <person name="de Vos W.M."/>
            <person name="Barrangou R."/>
            <person name="Klaenhammer T.R."/>
            <person name="Caufield P.W."/>
            <person name="Cui Y."/>
            <person name="Zhang H."/>
            <person name="O'Toole P.W."/>
        </authorList>
    </citation>
    <scope>NUCLEOTIDE SEQUENCE [LARGE SCALE GENOMIC DNA]</scope>
    <source>
        <strain evidence="4 5">DSM 24301</strain>
    </source>
</reference>
<dbReference type="AlphaFoldDB" id="A0A0R2MS89"/>
<dbReference type="InterPro" id="IPR022488">
    <property type="entry name" value="PPK2-related"/>
</dbReference>
<keyword evidence="5" id="KW-1185">Reference proteome</keyword>
<dbReference type="SUPFAM" id="SSF52540">
    <property type="entry name" value="P-loop containing nucleoside triphosphate hydrolases"/>
    <property type="match status" value="1"/>
</dbReference>